<evidence type="ECO:0000256" key="1">
    <source>
        <dbReference type="SAM" id="Phobius"/>
    </source>
</evidence>
<keyword evidence="1" id="KW-0812">Transmembrane</keyword>
<dbReference type="EMBL" id="JAUEPT010000093">
    <property type="protein sequence ID" value="KAK0432486.1"/>
    <property type="molecule type" value="Genomic_DNA"/>
</dbReference>
<gene>
    <name evidence="2" type="ORF">EV421DRAFT_1848553</name>
</gene>
<evidence type="ECO:0000313" key="3">
    <source>
        <dbReference type="Proteomes" id="UP001175226"/>
    </source>
</evidence>
<keyword evidence="1" id="KW-1133">Transmembrane helix</keyword>
<dbReference type="Proteomes" id="UP001175226">
    <property type="component" value="Unassembled WGS sequence"/>
</dbReference>
<sequence>MTLTCWFGFFIFGFVDFAPTSLSLSILSVFVQREFPTSRAAQRPSASIARTYSTVLFTGYRGQSPHSGVVRHCVQVRPQNAMV</sequence>
<reference evidence="2" key="1">
    <citation type="submission" date="2023-06" db="EMBL/GenBank/DDBJ databases">
        <authorList>
            <consortium name="Lawrence Berkeley National Laboratory"/>
            <person name="Ahrendt S."/>
            <person name="Sahu N."/>
            <person name="Indic B."/>
            <person name="Wong-Bajracharya J."/>
            <person name="Merenyi Z."/>
            <person name="Ke H.-M."/>
            <person name="Monk M."/>
            <person name="Kocsube S."/>
            <person name="Drula E."/>
            <person name="Lipzen A."/>
            <person name="Balint B."/>
            <person name="Henrissat B."/>
            <person name="Andreopoulos B."/>
            <person name="Martin F.M."/>
            <person name="Harder C.B."/>
            <person name="Rigling D."/>
            <person name="Ford K.L."/>
            <person name="Foster G.D."/>
            <person name="Pangilinan J."/>
            <person name="Papanicolaou A."/>
            <person name="Barry K."/>
            <person name="LaButti K."/>
            <person name="Viragh M."/>
            <person name="Koriabine M."/>
            <person name="Yan M."/>
            <person name="Riley R."/>
            <person name="Champramary S."/>
            <person name="Plett K.L."/>
            <person name="Tsai I.J."/>
            <person name="Slot J."/>
            <person name="Sipos G."/>
            <person name="Plett J."/>
            <person name="Nagy L.G."/>
            <person name="Grigoriev I.V."/>
        </authorList>
    </citation>
    <scope>NUCLEOTIDE SEQUENCE</scope>
    <source>
        <strain evidence="2">FPL87.14</strain>
    </source>
</reference>
<evidence type="ECO:0000313" key="2">
    <source>
        <dbReference type="EMBL" id="KAK0432486.1"/>
    </source>
</evidence>
<comment type="caution">
    <text evidence="2">The sequence shown here is derived from an EMBL/GenBank/DDBJ whole genome shotgun (WGS) entry which is preliminary data.</text>
</comment>
<protein>
    <submittedName>
        <fullName evidence="2">Uncharacterized protein</fullName>
    </submittedName>
</protein>
<organism evidence="2 3">
    <name type="scientific">Armillaria borealis</name>
    <dbReference type="NCBI Taxonomy" id="47425"/>
    <lineage>
        <taxon>Eukaryota</taxon>
        <taxon>Fungi</taxon>
        <taxon>Dikarya</taxon>
        <taxon>Basidiomycota</taxon>
        <taxon>Agaricomycotina</taxon>
        <taxon>Agaricomycetes</taxon>
        <taxon>Agaricomycetidae</taxon>
        <taxon>Agaricales</taxon>
        <taxon>Marasmiineae</taxon>
        <taxon>Physalacriaceae</taxon>
        <taxon>Armillaria</taxon>
    </lineage>
</organism>
<accession>A0AA39IXV4</accession>
<keyword evidence="3" id="KW-1185">Reference proteome</keyword>
<name>A0AA39IXV4_9AGAR</name>
<proteinExistence type="predicted"/>
<keyword evidence="1" id="KW-0472">Membrane</keyword>
<feature type="transmembrane region" description="Helical" evidence="1">
    <location>
        <begin position="6"/>
        <end position="31"/>
    </location>
</feature>
<dbReference type="AlphaFoldDB" id="A0AA39IXV4"/>